<organism evidence="2 3">
    <name type="scientific">Daphnia magna</name>
    <dbReference type="NCBI Taxonomy" id="35525"/>
    <lineage>
        <taxon>Eukaryota</taxon>
        <taxon>Metazoa</taxon>
        <taxon>Ecdysozoa</taxon>
        <taxon>Arthropoda</taxon>
        <taxon>Crustacea</taxon>
        <taxon>Branchiopoda</taxon>
        <taxon>Diplostraca</taxon>
        <taxon>Cladocera</taxon>
        <taxon>Anomopoda</taxon>
        <taxon>Daphniidae</taxon>
        <taxon>Daphnia</taxon>
    </lineage>
</organism>
<reference evidence="2 3" key="1">
    <citation type="submission" date="2016-03" db="EMBL/GenBank/DDBJ databases">
        <title>EvidentialGene: Evidence-directed Construction of Genes on Genomes.</title>
        <authorList>
            <person name="Gilbert D.G."/>
            <person name="Choi J.-H."/>
            <person name="Mockaitis K."/>
            <person name="Colbourne J."/>
            <person name="Pfrender M."/>
        </authorList>
    </citation>
    <scope>NUCLEOTIDE SEQUENCE [LARGE SCALE GENOMIC DNA]</scope>
    <source>
        <strain evidence="2 3">Xinb3</strain>
        <tissue evidence="2">Complete organism</tissue>
    </source>
</reference>
<comment type="caution">
    <text evidence="2">The sequence shown here is derived from an EMBL/GenBank/DDBJ whole genome shotgun (WGS) entry which is preliminary data.</text>
</comment>
<dbReference type="AlphaFoldDB" id="A0A164S2X2"/>
<evidence type="ECO:0000256" key="1">
    <source>
        <dbReference type="SAM" id="MobiDB-lite"/>
    </source>
</evidence>
<dbReference type="EMBL" id="LRGB01002101">
    <property type="protein sequence ID" value="KZS09193.1"/>
    <property type="molecule type" value="Genomic_DNA"/>
</dbReference>
<accession>A0A164S2X2</accession>
<proteinExistence type="predicted"/>
<dbReference type="Proteomes" id="UP000076858">
    <property type="component" value="Unassembled WGS sequence"/>
</dbReference>
<sequence length="84" mass="9226">MLNTTDNDHSSCGSGGSGRSSIGWKQQLVCVHHPTDATQQPIRGNVLKSKETVRIVITRPLALSLWNALPPAQCEAFFVSFVRY</sequence>
<evidence type="ECO:0000313" key="2">
    <source>
        <dbReference type="EMBL" id="KZS09193.1"/>
    </source>
</evidence>
<protein>
    <submittedName>
        <fullName evidence="2">Uncharacterized protein</fullName>
    </submittedName>
</protein>
<feature type="region of interest" description="Disordered" evidence="1">
    <location>
        <begin position="1"/>
        <end position="20"/>
    </location>
</feature>
<gene>
    <name evidence="2" type="ORF">APZ42_026698</name>
</gene>
<evidence type="ECO:0000313" key="3">
    <source>
        <dbReference type="Proteomes" id="UP000076858"/>
    </source>
</evidence>
<keyword evidence="3" id="KW-1185">Reference proteome</keyword>
<name>A0A164S2X2_9CRUS</name>